<dbReference type="EMBL" id="UFQQ01000006">
    <property type="protein sequence ID" value="SSW90239.1"/>
    <property type="molecule type" value="Genomic_DNA"/>
</dbReference>
<dbReference type="AlphaFoldDB" id="A0A336JQ79"/>
<dbReference type="GO" id="GO:0016788">
    <property type="term" value="F:hydrolase activity, acting on ester bonds"/>
    <property type="evidence" value="ECO:0007669"/>
    <property type="project" value="TreeGrafter"/>
</dbReference>
<dbReference type="OrthoDB" id="9784036at2"/>
<organism evidence="4 5">
    <name type="scientific">Rhodopseudomonas pentothenatexigens</name>
    <dbReference type="NCBI Taxonomy" id="999699"/>
    <lineage>
        <taxon>Bacteria</taxon>
        <taxon>Pseudomonadati</taxon>
        <taxon>Pseudomonadota</taxon>
        <taxon>Alphaproteobacteria</taxon>
        <taxon>Hyphomicrobiales</taxon>
        <taxon>Nitrobacteraceae</taxon>
        <taxon>Rhodopseudomonas</taxon>
    </lineage>
</organism>
<dbReference type="SUPFAM" id="SSF53474">
    <property type="entry name" value="alpha/beta-Hydrolases"/>
    <property type="match status" value="1"/>
</dbReference>
<dbReference type="InterPro" id="IPR052558">
    <property type="entry name" value="Siderophore_Hydrolase_D"/>
</dbReference>
<evidence type="ECO:0008006" key="7">
    <source>
        <dbReference type="Google" id="ProtNLM"/>
    </source>
</evidence>
<evidence type="ECO:0000256" key="1">
    <source>
        <dbReference type="ARBA" id="ARBA00005622"/>
    </source>
</evidence>
<name>A0A336JQ79_9BRAD</name>
<dbReference type="PANTHER" id="PTHR40841">
    <property type="entry name" value="SIDEROPHORE TRIACETYLFUSARININE C ESTERASE"/>
    <property type="match status" value="1"/>
</dbReference>
<reference evidence="4 5" key="1">
    <citation type="submission" date="2017-08" db="EMBL/GenBank/DDBJ databases">
        <authorList>
            <person name="de Groot N.N."/>
        </authorList>
    </citation>
    <scope>NUCLEOTIDE SEQUENCE [LARGE SCALE GENOMIC DNA]</scope>
    <source>
        <strain evidence="4 5">JA575</strain>
    </source>
</reference>
<dbReference type="InterPro" id="IPR000801">
    <property type="entry name" value="Esterase-like"/>
</dbReference>
<sequence length="314" mass="33405">MNAIRMTSSVLAVAEALTGSDRPPIGPAYAVPGSERIRVVSAQGQPYDLMIAAPVGPPADAAAYPVLYLLDGNAVFGTAAEIVAMRSRKPESTGTVPAVVVAIGYPGDQPFDLERRAADYTPPVTATELPLRPDGSRWGKVGNADAFLGFLLDVVRPLVAGKFAVDPQRQALFGHSFGGLFALHALFTRPDAFSHIIAASPSIWWHRYVADDYAAAFAERVRTTGVDAKVLVTIGELEQRLTVAEASAAESATRAAWKRRNRMVDNARELSDWLAALPGRGPEVCFAMFAGEDHGSVVPAALSRAVGFALARRP</sequence>
<dbReference type="PANTHER" id="PTHR40841:SF2">
    <property type="entry name" value="SIDEROPHORE-DEGRADING ESTERASE (EUROFUNG)"/>
    <property type="match status" value="1"/>
</dbReference>
<keyword evidence="6" id="KW-1185">Reference proteome</keyword>
<dbReference type="Proteomes" id="UP000256343">
    <property type="component" value="Unassembled WGS sequence"/>
</dbReference>
<dbReference type="EMBL" id="QRDT01000006">
    <property type="protein sequence ID" value="RED37739.1"/>
    <property type="molecule type" value="Genomic_DNA"/>
</dbReference>
<evidence type="ECO:0000313" key="3">
    <source>
        <dbReference type="EMBL" id="RED37739.1"/>
    </source>
</evidence>
<evidence type="ECO:0000256" key="2">
    <source>
        <dbReference type="ARBA" id="ARBA00022801"/>
    </source>
</evidence>
<accession>A0A336JQ79</accession>
<keyword evidence="2" id="KW-0378">Hydrolase</keyword>
<dbReference type="Gene3D" id="3.40.50.1820">
    <property type="entry name" value="alpha/beta hydrolase"/>
    <property type="match status" value="1"/>
</dbReference>
<dbReference type="Pfam" id="PF00756">
    <property type="entry name" value="Esterase"/>
    <property type="match status" value="1"/>
</dbReference>
<dbReference type="Proteomes" id="UP000252631">
    <property type="component" value="Unassembled WGS sequence"/>
</dbReference>
<proteinExistence type="inferred from homology"/>
<dbReference type="InterPro" id="IPR029058">
    <property type="entry name" value="AB_hydrolase_fold"/>
</dbReference>
<comment type="similarity">
    <text evidence="1">Belongs to the esterase D family.</text>
</comment>
<evidence type="ECO:0000313" key="6">
    <source>
        <dbReference type="Proteomes" id="UP000256343"/>
    </source>
</evidence>
<evidence type="ECO:0000313" key="4">
    <source>
        <dbReference type="EMBL" id="SSW90239.1"/>
    </source>
</evidence>
<gene>
    <name evidence="3" type="ORF">BJ125_10662</name>
    <name evidence="4" type="ORF">SAMN05892882_10662</name>
</gene>
<reference evidence="3 6" key="2">
    <citation type="submission" date="2018-07" db="EMBL/GenBank/DDBJ databases">
        <title>Genomic Encyclopedia of Archaeal and Bacterial Type Strains, Phase II (KMG-II): from individual species to whole genera.</title>
        <authorList>
            <person name="Goeker M."/>
        </authorList>
    </citation>
    <scope>NUCLEOTIDE SEQUENCE [LARGE SCALE GENOMIC DNA]</scope>
    <source>
        <strain evidence="3 6">JA575</strain>
    </source>
</reference>
<protein>
    <recommendedName>
        <fullName evidence="7">Esterase</fullName>
    </recommendedName>
</protein>
<evidence type="ECO:0000313" key="5">
    <source>
        <dbReference type="Proteomes" id="UP000252631"/>
    </source>
</evidence>